<dbReference type="Gene3D" id="3.30.565.10">
    <property type="entry name" value="Histidine kinase-like ATPase, C-terminal domain"/>
    <property type="match status" value="1"/>
</dbReference>
<evidence type="ECO:0000256" key="7">
    <source>
        <dbReference type="SAM" id="Phobius"/>
    </source>
</evidence>
<dbReference type="EMBL" id="CP130318">
    <property type="protein sequence ID" value="WNQ08965.1"/>
    <property type="molecule type" value="Genomic_DNA"/>
</dbReference>
<dbReference type="InterPro" id="IPR050640">
    <property type="entry name" value="Bact_2-comp_sensor_kinase"/>
</dbReference>
<organism evidence="9 10">
    <name type="scientific">Paenibacillus aurantius</name>
    <dbReference type="NCBI Taxonomy" id="2918900"/>
    <lineage>
        <taxon>Bacteria</taxon>
        <taxon>Bacillati</taxon>
        <taxon>Bacillota</taxon>
        <taxon>Bacilli</taxon>
        <taxon>Bacillales</taxon>
        <taxon>Paenibacillaceae</taxon>
        <taxon>Paenibacillus</taxon>
    </lineage>
</organism>
<evidence type="ECO:0000313" key="10">
    <source>
        <dbReference type="Proteomes" id="UP001305702"/>
    </source>
</evidence>
<gene>
    <name evidence="9" type="ORF">MJA45_15040</name>
</gene>
<evidence type="ECO:0000256" key="1">
    <source>
        <dbReference type="ARBA" id="ARBA00004651"/>
    </source>
</evidence>
<dbReference type="KEGG" id="paun:MJA45_15040"/>
<sequence length="582" mass="68040">MKLPVSLSSLYAKLILAFLVVLTPVYIISLKMNEYGELTVRKEVENSMKSRVHFYIRLLENEFTRIVHMQKEFINDRDLRKASMAFSIMSDIEFRETVYALNARLKAMMNSSVYMSDADLFLPAESRHLSAVSFYDKLPVEEYEALKTVSRHPHNPFVYWKNRLFVSFPYSDLALINEEEPIFLLSAEISQSELTEVLNRMKIDSGGGAMIMGSGGDWSVTSDDANPEARETVLPLLQQDKEPENEFRVVEMGGRRNWMAYEKSPTLGITLFMYMPEEDMLGSQAKYRQWFWMLSGISILVVIFFSYWIFRQIHLPMKRLVRAFRHVEEGNLTIEIRNKRSDEFHYLYGKFNEMVRRIKELVHEVYEQKYRANLSELRQLQSQISPHFLYNSFFILSRMAKYEEYESIRRLSQYLGSYFKFVTRTHMEEAPLDEEVNHARTYVQIQTFRFEERIQVSFGELPERLAGMKVPRLLIQPLVENAYEHGLKNKMSEGRLSVEFVDEEERLIVKVEDNGEGLSEEDFAVLNAKLTNLDEDMETTGLVNVHRRLVLRYGTPGGLRLTNFQGKGFGVEMILPKEAPLV</sequence>
<keyword evidence="6 7" id="KW-0472">Membrane</keyword>
<dbReference type="SUPFAM" id="SSF158472">
    <property type="entry name" value="HAMP domain-like"/>
    <property type="match status" value="1"/>
</dbReference>
<keyword evidence="10" id="KW-1185">Reference proteome</keyword>
<accession>A0AA96RAZ6</accession>
<dbReference type="PROSITE" id="PS50885">
    <property type="entry name" value="HAMP"/>
    <property type="match status" value="1"/>
</dbReference>
<proteinExistence type="predicted"/>
<dbReference type="AlphaFoldDB" id="A0AA96RAZ6"/>
<dbReference type="Pfam" id="PF06580">
    <property type="entry name" value="His_kinase"/>
    <property type="match status" value="1"/>
</dbReference>
<dbReference type="GO" id="GO:0005886">
    <property type="term" value="C:plasma membrane"/>
    <property type="evidence" value="ECO:0007669"/>
    <property type="project" value="UniProtKB-SubCell"/>
</dbReference>
<dbReference type="Pfam" id="PF00672">
    <property type="entry name" value="HAMP"/>
    <property type="match status" value="1"/>
</dbReference>
<evidence type="ECO:0000313" key="9">
    <source>
        <dbReference type="EMBL" id="WNQ08965.1"/>
    </source>
</evidence>
<dbReference type="Gene3D" id="1.10.8.500">
    <property type="entry name" value="HAMP domain in histidine kinase"/>
    <property type="match status" value="1"/>
</dbReference>
<reference evidence="9 10" key="1">
    <citation type="submission" date="2022-02" db="EMBL/GenBank/DDBJ databases">
        <title>Paenibacillus sp. MBLB1776 Whole Genome Shotgun Sequencing.</title>
        <authorList>
            <person name="Hwang C.Y."/>
            <person name="Cho E.-S."/>
            <person name="Seo M.-J."/>
        </authorList>
    </citation>
    <scope>NUCLEOTIDE SEQUENCE [LARGE SCALE GENOMIC DNA]</scope>
    <source>
        <strain evidence="9 10">MBLB1776</strain>
    </source>
</reference>
<dbReference type="PANTHER" id="PTHR34220">
    <property type="entry name" value="SENSOR HISTIDINE KINASE YPDA"/>
    <property type="match status" value="1"/>
</dbReference>
<protein>
    <submittedName>
        <fullName evidence="9">Histidine kinase</fullName>
    </submittedName>
</protein>
<dbReference type="RefSeq" id="WP_315602732.1">
    <property type="nucleotide sequence ID" value="NZ_CP130318.1"/>
</dbReference>
<keyword evidence="7" id="KW-0812">Transmembrane</keyword>
<evidence type="ECO:0000256" key="5">
    <source>
        <dbReference type="ARBA" id="ARBA00022777"/>
    </source>
</evidence>
<comment type="subcellular location">
    <subcellularLocation>
        <location evidence="1">Cell membrane</location>
        <topology evidence="1">Multi-pass membrane protein</topology>
    </subcellularLocation>
</comment>
<keyword evidence="4" id="KW-0808">Transferase</keyword>
<dbReference type="InterPro" id="IPR036890">
    <property type="entry name" value="HATPase_C_sf"/>
</dbReference>
<dbReference type="PANTHER" id="PTHR34220:SF7">
    <property type="entry name" value="SENSOR HISTIDINE KINASE YPDA"/>
    <property type="match status" value="1"/>
</dbReference>
<evidence type="ECO:0000256" key="3">
    <source>
        <dbReference type="ARBA" id="ARBA00022553"/>
    </source>
</evidence>
<keyword evidence="2" id="KW-1003">Cell membrane</keyword>
<dbReference type="CDD" id="cd06225">
    <property type="entry name" value="HAMP"/>
    <property type="match status" value="1"/>
</dbReference>
<dbReference type="Gene3D" id="3.30.450.20">
    <property type="entry name" value="PAS domain"/>
    <property type="match status" value="1"/>
</dbReference>
<evidence type="ECO:0000256" key="2">
    <source>
        <dbReference type="ARBA" id="ARBA00022475"/>
    </source>
</evidence>
<evidence type="ECO:0000256" key="6">
    <source>
        <dbReference type="ARBA" id="ARBA00023136"/>
    </source>
</evidence>
<evidence type="ECO:0000259" key="8">
    <source>
        <dbReference type="PROSITE" id="PS50885"/>
    </source>
</evidence>
<dbReference type="InterPro" id="IPR003660">
    <property type="entry name" value="HAMP_dom"/>
</dbReference>
<dbReference type="InterPro" id="IPR010559">
    <property type="entry name" value="Sig_transdc_His_kin_internal"/>
</dbReference>
<dbReference type="InterPro" id="IPR003594">
    <property type="entry name" value="HATPase_dom"/>
</dbReference>
<feature type="transmembrane region" description="Helical" evidence="7">
    <location>
        <begin position="290"/>
        <end position="310"/>
    </location>
</feature>
<feature type="domain" description="HAMP" evidence="8">
    <location>
        <begin position="311"/>
        <end position="363"/>
    </location>
</feature>
<keyword evidence="5 9" id="KW-0418">Kinase</keyword>
<dbReference type="Pfam" id="PF02518">
    <property type="entry name" value="HATPase_c"/>
    <property type="match status" value="1"/>
</dbReference>
<dbReference type="GO" id="GO:0000155">
    <property type="term" value="F:phosphorelay sensor kinase activity"/>
    <property type="evidence" value="ECO:0007669"/>
    <property type="project" value="InterPro"/>
</dbReference>
<dbReference type="SUPFAM" id="SSF55874">
    <property type="entry name" value="ATPase domain of HSP90 chaperone/DNA topoisomerase II/histidine kinase"/>
    <property type="match status" value="1"/>
</dbReference>
<keyword evidence="3" id="KW-0597">Phosphoprotein</keyword>
<dbReference type="SMART" id="SM00304">
    <property type="entry name" value="HAMP"/>
    <property type="match status" value="1"/>
</dbReference>
<evidence type="ECO:0000256" key="4">
    <source>
        <dbReference type="ARBA" id="ARBA00022679"/>
    </source>
</evidence>
<keyword evidence="7" id="KW-1133">Transmembrane helix</keyword>
<name>A0AA96RAZ6_9BACL</name>
<dbReference type="Proteomes" id="UP001305702">
    <property type="component" value="Chromosome"/>
</dbReference>